<reference evidence="3" key="1">
    <citation type="submission" date="2015-07" db="EMBL/GenBank/DDBJ databases">
        <title>MeaNS - Measles Nucleotide Surveillance Program.</title>
        <authorList>
            <person name="Tran T."/>
            <person name="Druce J."/>
        </authorList>
    </citation>
    <scope>NUCLEOTIDE SEQUENCE</scope>
    <source>
        <strain evidence="3">UCB-OBI-ISO-001</strain>
        <tissue evidence="3">Gonad</tissue>
    </source>
</reference>
<sequence length="155" mass="17982">MESTQVFWFPRYNYVFLKRILLSQNNSQASLRDKMKIIIFISLLTVFAMDGIYGQRDGGRTLPDDEYSRHIYTRLNANNDNDGFVSKLEFVQAVEAQEHPQNAKIFGMFDKLDTDGDGKLNLIDIRRTFNIIDEDGNSQLTDVEFIPAWIKMMNS</sequence>
<evidence type="ECO:0000256" key="1">
    <source>
        <dbReference type="ARBA" id="ARBA00022837"/>
    </source>
</evidence>
<proteinExistence type="predicted"/>
<dbReference type="GO" id="GO:0005509">
    <property type="term" value="F:calcium ion binding"/>
    <property type="evidence" value="ECO:0007669"/>
    <property type="project" value="InterPro"/>
</dbReference>
<feature type="domain" description="EF-hand" evidence="2">
    <location>
        <begin position="100"/>
        <end position="135"/>
    </location>
</feature>
<dbReference type="Pfam" id="PF13202">
    <property type="entry name" value="EF-hand_5"/>
    <property type="match status" value="1"/>
</dbReference>
<name>A0A0L8HAL6_OCTBM</name>
<protein>
    <recommendedName>
        <fullName evidence="2">EF-hand domain-containing protein</fullName>
    </recommendedName>
</protein>
<dbReference type="AlphaFoldDB" id="A0A0L8HAL6"/>
<organism evidence="3">
    <name type="scientific">Octopus bimaculoides</name>
    <name type="common">California two-spotted octopus</name>
    <dbReference type="NCBI Taxonomy" id="37653"/>
    <lineage>
        <taxon>Eukaryota</taxon>
        <taxon>Metazoa</taxon>
        <taxon>Spiralia</taxon>
        <taxon>Lophotrochozoa</taxon>
        <taxon>Mollusca</taxon>
        <taxon>Cephalopoda</taxon>
        <taxon>Coleoidea</taxon>
        <taxon>Octopodiformes</taxon>
        <taxon>Octopoda</taxon>
        <taxon>Incirrata</taxon>
        <taxon>Octopodidae</taxon>
        <taxon>Octopus</taxon>
    </lineage>
</organism>
<dbReference type="InterPro" id="IPR002048">
    <property type="entry name" value="EF_hand_dom"/>
</dbReference>
<dbReference type="EMBL" id="KQ418682">
    <property type="protein sequence ID" value="KOF86343.1"/>
    <property type="molecule type" value="Genomic_DNA"/>
</dbReference>
<dbReference type="InterPro" id="IPR018247">
    <property type="entry name" value="EF_Hand_1_Ca_BS"/>
</dbReference>
<evidence type="ECO:0000259" key="2">
    <source>
        <dbReference type="PROSITE" id="PS50222"/>
    </source>
</evidence>
<evidence type="ECO:0000313" key="3">
    <source>
        <dbReference type="EMBL" id="KOF86343.1"/>
    </source>
</evidence>
<dbReference type="SUPFAM" id="SSF47473">
    <property type="entry name" value="EF-hand"/>
    <property type="match status" value="1"/>
</dbReference>
<dbReference type="Gene3D" id="1.10.238.10">
    <property type="entry name" value="EF-hand"/>
    <property type="match status" value="1"/>
</dbReference>
<keyword evidence="1" id="KW-0106">Calcium</keyword>
<dbReference type="PROSITE" id="PS50222">
    <property type="entry name" value="EF_HAND_2"/>
    <property type="match status" value="1"/>
</dbReference>
<accession>A0A0L8HAL6</accession>
<dbReference type="InterPro" id="IPR011992">
    <property type="entry name" value="EF-hand-dom_pair"/>
</dbReference>
<dbReference type="PROSITE" id="PS00018">
    <property type="entry name" value="EF_HAND_1"/>
    <property type="match status" value="1"/>
</dbReference>
<gene>
    <name evidence="3" type="ORF">OCBIM_22018797mg</name>
</gene>